<gene>
    <name evidence="1" type="ORF">LTS18_003155</name>
</gene>
<name>A0ACC3DCM9_9PEZI</name>
<proteinExistence type="predicted"/>
<comment type="caution">
    <text evidence="1">The sequence shown here is derived from an EMBL/GenBank/DDBJ whole genome shotgun (WGS) entry which is preliminary data.</text>
</comment>
<keyword evidence="2" id="KW-1185">Reference proteome</keyword>
<organism evidence="1 2">
    <name type="scientific">Coniosporium uncinatum</name>
    <dbReference type="NCBI Taxonomy" id="93489"/>
    <lineage>
        <taxon>Eukaryota</taxon>
        <taxon>Fungi</taxon>
        <taxon>Dikarya</taxon>
        <taxon>Ascomycota</taxon>
        <taxon>Pezizomycotina</taxon>
        <taxon>Dothideomycetes</taxon>
        <taxon>Dothideomycetes incertae sedis</taxon>
        <taxon>Coniosporium</taxon>
    </lineage>
</organism>
<protein>
    <submittedName>
        <fullName evidence="1">Uncharacterized protein</fullName>
    </submittedName>
</protein>
<evidence type="ECO:0000313" key="2">
    <source>
        <dbReference type="Proteomes" id="UP001186974"/>
    </source>
</evidence>
<dbReference type="Proteomes" id="UP001186974">
    <property type="component" value="Unassembled WGS sequence"/>
</dbReference>
<sequence>MYDHLRSVQNGSVNNGVARKDSVLPRLVDTEHTPRTKDMKRPEPSAHTGKPDTAIFEALEKLGYTPYHMSTAQHHQPSRHDLTLWNSLLRAKSRFTNNKNTSAAGTPITCADFDKFLTDYDALTDLPASFFAEELVAAYPDTKVILTTRDSKGWAKSVRNTIWAWYRSPSYRFLAYFDGKLIGPLQEVLGLFFEVFCGGDTGKPMVEAYEAHNDLARRVCEGLPEGRFVE</sequence>
<dbReference type="EMBL" id="JAWDJW010006341">
    <property type="protein sequence ID" value="KAK3065281.1"/>
    <property type="molecule type" value="Genomic_DNA"/>
</dbReference>
<accession>A0ACC3DCM9</accession>
<reference evidence="1" key="1">
    <citation type="submission" date="2024-09" db="EMBL/GenBank/DDBJ databases">
        <title>Black Yeasts Isolated from many extreme environments.</title>
        <authorList>
            <person name="Coleine C."/>
            <person name="Stajich J.E."/>
            <person name="Selbmann L."/>
        </authorList>
    </citation>
    <scope>NUCLEOTIDE SEQUENCE</scope>
    <source>
        <strain evidence="1">CCFEE 5737</strain>
    </source>
</reference>
<evidence type="ECO:0000313" key="1">
    <source>
        <dbReference type="EMBL" id="KAK3065281.1"/>
    </source>
</evidence>